<feature type="transmembrane region" description="Helical" evidence="12">
    <location>
        <begin position="626"/>
        <end position="647"/>
    </location>
</feature>
<evidence type="ECO:0000256" key="5">
    <source>
        <dbReference type="ARBA" id="ARBA00022692"/>
    </source>
</evidence>
<keyword evidence="8" id="KW-0915">Sodium</keyword>
<dbReference type="InterPro" id="IPR004837">
    <property type="entry name" value="NaCa_Exmemb"/>
</dbReference>
<dbReference type="InterPro" id="IPR051359">
    <property type="entry name" value="CaCA_antiporter"/>
</dbReference>
<feature type="transmembrane region" description="Helical" evidence="12">
    <location>
        <begin position="512"/>
        <end position="534"/>
    </location>
</feature>
<sequence length="656" mass="71308">MVNSSRIYCCKRSKIRVMFNGFCVLALFFLFSQQEEILQNPFSKQPFSILPPKASIDDGVGDYAIRVEVFWKKMVENGVYSTNYSVEKTAGFEANILRANRSSAICYGIHEHKGHSTECEYLKANPQCNSGGFLNYIKFFYCDWEKYKALSYLVLAIWLVTLFYVLGNTAADYFCCCLEKLSNLLKLSPMVAGVTLLPLGNGAPDVFSSIAAFVGNNSGDVGLNSVLGGAVFVTCVVVGTVTLCIGEQSTQIDKNCFIRDMCFFLFALVSLLVILVVGEVNIGGAIAFVSIYVVYVVCVAANELLRKHAKGSKLESTPTLLPVRGSVISSGIVEDQSIHTGLLQSDSEESKLPHWVWASNVAIYSNEGVKASSEANPVSLWGWNEEDTVNDNSSFSCSKLCSLLEIPLTLPRKLTIPMVVDVQWSKTYAVASATFAPVLLAFLWNTQDNLGNLANDIAYIIGVLAGGIFGVLAFIYTRADHPPRRFLLPWVLGGFLMSIIWFYIIANELVALMMAFGVIFGIKPSLLALTVLAWGNSIGDLMSNVAIAMNGGDGVQIAMSGSYAGPMFNTLVGLGLSLVIGAWSSKPLSYIVPRDVSLYSTLGFLVLGLVWSLIVLLRSNMYPNKLLGVGLMIIYLGFLSCRASIAMGDGSLNDSS</sequence>
<feature type="transmembrane region" description="Helical" evidence="12">
    <location>
        <begin position="487"/>
        <end position="506"/>
    </location>
</feature>
<feature type="transmembrane region" description="Helical" evidence="12">
    <location>
        <begin position="149"/>
        <end position="171"/>
    </location>
</feature>
<evidence type="ECO:0000256" key="3">
    <source>
        <dbReference type="ARBA" id="ARBA00022449"/>
    </source>
</evidence>
<name>A0ABD1VAQ2_9LAMI</name>
<evidence type="ECO:0000313" key="14">
    <source>
        <dbReference type="EMBL" id="KAL2534418.1"/>
    </source>
</evidence>
<dbReference type="Proteomes" id="UP001604336">
    <property type="component" value="Unassembled WGS sequence"/>
</dbReference>
<dbReference type="Gene3D" id="1.20.1420.30">
    <property type="entry name" value="NCX, central ion-binding region"/>
    <property type="match status" value="2"/>
</dbReference>
<feature type="domain" description="Sodium/calcium exchanger membrane region" evidence="13">
    <location>
        <begin position="491"/>
        <end position="639"/>
    </location>
</feature>
<feature type="transmembrane region" description="Helical" evidence="12">
    <location>
        <begin position="427"/>
        <end position="445"/>
    </location>
</feature>
<evidence type="ECO:0000256" key="2">
    <source>
        <dbReference type="ARBA" id="ARBA00022448"/>
    </source>
</evidence>
<evidence type="ECO:0000256" key="1">
    <source>
        <dbReference type="ARBA" id="ARBA00004141"/>
    </source>
</evidence>
<dbReference type="GO" id="GO:0015297">
    <property type="term" value="F:antiporter activity"/>
    <property type="evidence" value="ECO:0007669"/>
    <property type="project" value="UniProtKB-KW"/>
</dbReference>
<feature type="transmembrane region" description="Helical" evidence="12">
    <location>
        <begin position="257"/>
        <end position="278"/>
    </location>
</feature>
<dbReference type="GO" id="GO:0006813">
    <property type="term" value="P:potassium ion transport"/>
    <property type="evidence" value="ECO:0007669"/>
    <property type="project" value="UniProtKB-KW"/>
</dbReference>
<feature type="transmembrane region" description="Helical" evidence="12">
    <location>
        <begin position="567"/>
        <end position="584"/>
    </location>
</feature>
<evidence type="ECO:0000256" key="8">
    <source>
        <dbReference type="ARBA" id="ARBA00023053"/>
    </source>
</evidence>
<feature type="transmembrane region" description="Helical" evidence="12">
    <location>
        <begin position="284"/>
        <end position="305"/>
    </location>
</feature>
<comment type="similarity">
    <text evidence="11">Belongs to the Ca(2+):cation antiporter (CaCA) (TC 2.A.19) family. Cation/calcium exchanger (CCX) subfamily.</text>
</comment>
<keyword evidence="3" id="KW-0050">Antiport</keyword>
<protein>
    <submittedName>
        <fullName evidence="14">Cation/calcium exchanger 3</fullName>
    </submittedName>
</protein>
<evidence type="ECO:0000256" key="11">
    <source>
        <dbReference type="ARBA" id="ARBA00038187"/>
    </source>
</evidence>
<feature type="domain" description="Sodium/calcium exchanger membrane region" evidence="13">
    <location>
        <begin position="156"/>
        <end position="298"/>
    </location>
</feature>
<dbReference type="InterPro" id="IPR044880">
    <property type="entry name" value="NCX_ion-bd_dom_sf"/>
</dbReference>
<proteinExistence type="inferred from homology"/>
<dbReference type="GO" id="GO:0016020">
    <property type="term" value="C:membrane"/>
    <property type="evidence" value="ECO:0007669"/>
    <property type="project" value="UniProtKB-SubCell"/>
</dbReference>
<evidence type="ECO:0000256" key="9">
    <source>
        <dbReference type="ARBA" id="ARBA00023136"/>
    </source>
</evidence>
<keyword evidence="7 12" id="KW-1133">Transmembrane helix</keyword>
<evidence type="ECO:0000256" key="4">
    <source>
        <dbReference type="ARBA" id="ARBA00022538"/>
    </source>
</evidence>
<dbReference type="Pfam" id="PF01699">
    <property type="entry name" value="Na_Ca_ex"/>
    <property type="match status" value="2"/>
</dbReference>
<evidence type="ECO:0000256" key="10">
    <source>
        <dbReference type="ARBA" id="ARBA00023201"/>
    </source>
</evidence>
<feature type="transmembrane region" description="Helical" evidence="12">
    <location>
        <begin position="596"/>
        <end position="617"/>
    </location>
</feature>
<comment type="subcellular location">
    <subcellularLocation>
        <location evidence="1">Membrane</location>
        <topology evidence="1">Multi-pass membrane protein</topology>
    </subcellularLocation>
</comment>
<dbReference type="GO" id="GO:0006814">
    <property type="term" value="P:sodium ion transport"/>
    <property type="evidence" value="ECO:0007669"/>
    <property type="project" value="UniProtKB-KW"/>
</dbReference>
<evidence type="ECO:0000256" key="12">
    <source>
        <dbReference type="SAM" id="Phobius"/>
    </source>
</evidence>
<evidence type="ECO:0000313" key="15">
    <source>
        <dbReference type="Proteomes" id="UP001604336"/>
    </source>
</evidence>
<evidence type="ECO:0000259" key="13">
    <source>
        <dbReference type="Pfam" id="PF01699"/>
    </source>
</evidence>
<comment type="caution">
    <text evidence="14">The sequence shown here is derived from an EMBL/GenBank/DDBJ whole genome shotgun (WGS) entry which is preliminary data.</text>
</comment>
<dbReference type="PANTHER" id="PTHR12266:SF0">
    <property type="entry name" value="MITOCHONDRIAL SODIUM_CALCIUM EXCHANGER PROTEIN"/>
    <property type="match status" value="1"/>
</dbReference>
<dbReference type="AlphaFoldDB" id="A0ABD1VAQ2"/>
<feature type="transmembrane region" description="Helical" evidence="12">
    <location>
        <begin position="457"/>
        <end position="475"/>
    </location>
</feature>
<accession>A0ABD1VAQ2</accession>
<keyword evidence="2" id="KW-0813">Transport</keyword>
<keyword evidence="9 12" id="KW-0472">Membrane</keyword>
<dbReference type="PANTHER" id="PTHR12266">
    <property type="entry name" value="NA+/CA2+ K+ INDEPENDENT EXCHANGER"/>
    <property type="match status" value="1"/>
</dbReference>
<reference evidence="15" key="1">
    <citation type="submission" date="2024-07" db="EMBL/GenBank/DDBJ databases">
        <title>Two chromosome-level genome assemblies of Korean endemic species Abeliophyllum distichum and Forsythia ovata (Oleaceae).</title>
        <authorList>
            <person name="Jang H."/>
        </authorList>
    </citation>
    <scope>NUCLEOTIDE SEQUENCE [LARGE SCALE GENOMIC DNA]</scope>
</reference>
<dbReference type="EMBL" id="JBFOLK010000002">
    <property type="protein sequence ID" value="KAL2534418.1"/>
    <property type="molecule type" value="Genomic_DNA"/>
</dbReference>
<evidence type="ECO:0000256" key="7">
    <source>
        <dbReference type="ARBA" id="ARBA00022989"/>
    </source>
</evidence>
<organism evidence="14 15">
    <name type="scientific">Abeliophyllum distichum</name>
    <dbReference type="NCBI Taxonomy" id="126358"/>
    <lineage>
        <taxon>Eukaryota</taxon>
        <taxon>Viridiplantae</taxon>
        <taxon>Streptophyta</taxon>
        <taxon>Embryophyta</taxon>
        <taxon>Tracheophyta</taxon>
        <taxon>Spermatophyta</taxon>
        <taxon>Magnoliopsida</taxon>
        <taxon>eudicotyledons</taxon>
        <taxon>Gunneridae</taxon>
        <taxon>Pentapetalae</taxon>
        <taxon>asterids</taxon>
        <taxon>lamiids</taxon>
        <taxon>Lamiales</taxon>
        <taxon>Oleaceae</taxon>
        <taxon>Forsythieae</taxon>
        <taxon>Abeliophyllum</taxon>
    </lineage>
</organism>
<gene>
    <name evidence="14" type="ORF">Adt_07769</name>
</gene>
<keyword evidence="6" id="KW-0630">Potassium</keyword>
<feature type="transmembrane region" description="Helical" evidence="12">
    <location>
        <begin position="221"/>
        <end position="245"/>
    </location>
</feature>
<keyword evidence="10" id="KW-0406">Ion transport</keyword>
<keyword evidence="10" id="KW-0739">Sodium transport</keyword>
<evidence type="ECO:0000256" key="6">
    <source>
        <dbReference type="ARBA" id="ARBA00022958"/>
    </source>
</evidence>
<keyword evidence="5 12" id="KW-0812">Transmembrane</keyword>
<keyword evidence="4" id="KW-0633">Potassium transport</keyword>
<keyword evidence="15" id="KW-1185">Reference proteome</keyword>